<dbReference type="RefSeq" id="WP_394829020.1">
    <property type="nucleotide sequence ID" value="NZ_CP089984.1"/>
</dbReference>
<sequence length="1364" mass="141272">MRFRQWRAAFLRVPGVVFFAQACGCGSGEPPAAEIDQRADPTGSSWIRKGESVDPHLAASPAALPSCNQVAPKDGIGGVFNVADFGAKPDGSDAYPGIQAAINAACAASVGTGLPPAAVYLPPGQYTTDRPLVITCEAGFEMFGACRAGVEIVPRFAGPALAVNPVGEKLPTGPALFGSGNSAVTDENAWHLELRDMPAVELDGKAQFTAEAFIRLSATAAGFRSIVSSYGVTSGTAANAPVLPEGEAFALGVQGNDDRTPPTLKGVIKVGDRLIAIGGAPNVGNDCASDAQPGQVSLGVPHHVAIAYDGAMVRLFLDGKKTYCASATGTLRQEADETVSVGPFLGGLDSRYYFPPIVGNIDSVRLSDTARYTNTFTRPEAKHTDDGAHTLALINFEPLPAPPPAPPGQPALQNPTSIIPAHSQGKTFWLPIRSKNTTRYGFIQGIRLHDFTIAGGMGLFGYNMATSQLWKMTCRGCDYGFAALGNSWGSYANDLEATAAPDRGRYGVIAYSTHGSEFHGIKASGQTLPFVINGGAQTVISNVTITPDRAKTVYGMYLLEDSPVINGVSIPASGTSPVWRGAIAAASSWAPFQLQRGQIGNMQNPHVPTAPVVVRRAPIHTKPDAVTAGAVIQGTSFTGTGSASEIVRVLTAPGAQNVKPLVILGATKDSNVPWSNESVTTCTAPGTLCSELAAAPDPNAIAPMASGSDVVRGVTTTRVFDITAAPYGAKGDGATDAYTAIQSAIDAACVAQNGGTPSTVFFPNAAKSYLVKKPLLVHCNGLRLEGAQRDRSMIDVSFGPTGFDGAGPALVLEPPGMTGVDLVPSLFGTGQAMKTNGSSYWLDLRDNHPSAELDGLTQFTAEAVIKLTAASSGYGGIVQSHGCFGSGGVLPGCTSAFSIGVNGQSLVASMNLGGKTYSLQGPAIALNTTYHVALTRDGAAIRLFAKPVTSSPVTRADTAGPAPADTAGPAPAGTAGAGPTDPCAGDPIPIPGMVACVAASGAIAQGLHEDVSVGPRTTGFDGAVRDPAMIGVIDSVRLSNKDRYPTTTYAPPGAKLGRDASTLALVDFVTQVSNGTNTAFATQGYNATVGNVWYPVRRTAEPNGTAEGKLSNITVHDMTIRNRSGLFAMNAVGSRFASFQISSATFGMQLDGDSSDSTFDEVRLLNEARLGLVVVNGNRNVYNNFGGGVGPLPLVVVGGSGQQFQNVFIDSRGTIYGSIFLNVGATVEGLYTDNEGISSDWRSSLVVVNPTTPFKLFKGEIDQAWQTVEQSQGLKPPSIPIIVDGGQGIRLVGTSFSAGTSYWNECIDPPACTTKDWSRSPNLPAGHIYFNTPPQQQSAAVNVTTNDARVPIANDPSKILSLGN</sequence>
<dbReference type="Gene3D" id="2.160.20.10">
    <property type="entry name" value="Single-stranded right-handed beta-helix, Pectin lyase-like"/>
    <property type="match status" value="2"/>
</dbReference>
<proteinExistence type="predicted"/>
<evidence type="ECO:0000256" key="2">
    <source>
        <dbReference type="SAM" id="SignalP"/>
    </source>
</evidence>
<dbReference type="SUPFAM" id="SSF51126">
    <property type="entry name" value="Pectin lyase-like"/>
    <property type="match status" value="4"/>
</dbReference>
<gene>
    <name evidence="4" type="ORF">LZC94_19495</name>
</gene>
<dbReference type="InterPro" id="IPR013320">
    <property type="entry name" value="ConA-like_dom_sf"/>
</dbReference>
<dbReference type="InterPro" id="IPR011050">
    <property type="entry name" value="Pectin_lyase_fold/virulence"/>
</dbReference>
<accession>A0ABZ2MA92</accession>
<feature type="chain" id="PRO_5046410030" description="Rhamnogalacturonase A/B/Epimerase-like pectate lyase domain-containing protein" evidence="2">
    <location>
        <begin position="23"/>
        <end position="1364"/>
    </location>
</feature>
<dbReference type="Gene3D" id="2.60.120.200">
    <property type="match status" value="2"/>
</dbReference>
<dbReference type="SUPFAM" id="SSF49899">
    <property type="entry name" value="Concanavalin A-like lectins/glucanases"/>
    <property type="match status" value="2"/>
</dbReference>
<name>A0ABZ2MA92_9BACT</name>
<evidence type="ECO:0000313" key="5">
    <source>
        <dbReference type="Proteomes" id="UP001370348"/>
    </source>
</evidence>
<evidence type="ECO:0000256" key="1">
    <source>
        <dbReference type="SAM" id="MobiDB-lite"/>
    </source>
</evidence>
<dbReference type="Pfam" id="PF13385">
    <property type="entry name" value="Laminin_G_3"/>
    <property type="match status" value="1"/>
</dbReference>
<feature type="signal peptide" evidence="2">
    <location>
        <begin position="1"/>
        <end position="22"/>
    </location>
</feature>
<dbReference type="InterPro" id="IPR012334">
    <property type="entry name" value="Pectin_lyas_fold"/>
</dbReference>
<organism evidence="4 5">
    <name type="scientific">Pendulispora albinea</name>
    <dbReference type="NCBI Taxonomy" id="2741071"/>
    <lineage>
        <taxon>Bacteria</taxon>
        <taxon>Pseudomonadati</taxon>
        <taxon>Myxococcota</taxon>
        <taxon>Myxococcia</taxon>
        <taxon>Myxococcales</taxon>
        <taxon>Sorangiineae</taxon>
        <taxon>Pendulisporaceae</taxon>
        <taxon>Pendulispora</taxon>
    </lineage>
</organism>
<feature type="compositionally biased region" description="Low complexity" evidence="1">
    <location>
        <begin position="956"/>
        <end position="984"/>
    </location>
</feature>
<evidence type="ECO:0000259" key="3">
    <source>
        <dbReference type="Pfam" id="PF12708"/>
    </source>
</evidence>
<feature type="region of interest" description="Disordered" evidence="1">
    <location>
        <begin position="951"/>
        <end position="984"/>
    </location>
</feature>
<dbReference type="PROSITE" id="PS51257">
    <property type="entry name" value="PROKAR_LIPOPROTEIN"/>
    <property type="match status" value="1"/>
</dbReference>
<dbReference type="Proteomes" id="UP001370348">
    <property type="component" value="Chromosome"/>
</dbReference>
<feature type="domain" description="Rhamnogalacturonase A/B/Epimerase-like pectate lyase" evidence="3">
    <location>
        <begin position="727"/>
        <end position="794"/>
    </location>
</feature>
<reference evidence="4 5" key="1">
    <citation type="submission" date="2021-12" db="EMBL/GenBank/DDBJ databases">
        <title>Discovery of the Pendulisporaceae a myxobacterial family with distinct sporulation behavior and unique specialized metabolism.</title>
        <authorList>
            <person name="Garcia R."/>
            <person name="Popoff A."/>
            <person name="Bader C.D."/>
            <person name="Loehr J."/>
            <person name="Walesch S."/>
            <person name="Walt C."/>
            <person name="Boldt J."/>
            <person name="Bunk B."/>
            <person name="Haeckl F.J.F.P.J."/>
            <person name="Gunesch A.P."/>
            <person name="Birkelbach J."/>
            <person name="Nuebel U."/>
            <person name="Pietschmann T."/>
            <person name="Bach T."/>
            <person name="Mueller R."/>
        </authorList>
    </citation>
    <scope>NUCLEOTIDE SEQUENCE [LARGE SCALE GENOMIC DNA]</scope>
    <source>
        <strain evidence="4 5">MSr11954</strain>
    </source>
</reference>
<keyword evidence="2" id="KW-0732">Signal</keyword>
<dbReference type="Pfam" id="PF12708">
    <property type="entry name" value="Pect-lyase_RHGA_epim"/>
    <property type="match status" value="2"/>
</dbReference>
<protein>
    <recommendedName>
        <fullName evidence="3">Rhamnogalacturonase A/B/Epimerase-like pectate lyase domain-containing protein</fullName>
    </recommendedName>
</protein>
<keyword evidence="5" id="KW-1185">Reference proteome</keyword>
<evidence type="ECO:0000313" key="4">
    <source>
        <dbReference type="EMBL" id="WXB19402.1"/>
    </source>
</evidence>
<dbReference type="EMBL" id="CP089984">
    <property type="protein sequence ID" value="WXB19402.1"/>
    <property type="molecule type" value="Genomic_DNA"/>
</dbReference>
<dbReference type="InterPro" id="IPR024535">
    <property type="entry name" value="RHGA/B-epi-like_pectate_lyase"/>
</dbReference>
<feature type="domain" description="Rhamnogalacturonase A/B/Epimerase-like pectate lyase" evidence="3">
    <location>
        <begin position="80"/>
        <end position="135"/>
    </location>
</feature>